<proteinExistence type="predicted"/>
<comment type="caution">
    <text evidence="7">The sequence shown here is derived from an EMBL/GenBank/DDBJ whole genome shotgun (WGS) entry which is preliminary data.</text>
</comment>
<feature type="transmembrane region" description="Helical" evidence="5">
    <location>
        <begin position="414"/>
        <end position="432"/>
    </location>
</feature>
<dbReference type="PANTHER" id="PTHR37422:SF13">
    <property type="entry name" value="LIPOPOLYSACCHARIDE BIOSYNTHESIS PROTEIN PA4999-RELATED"/>
    <property type="match status" value="1"/>
</dbReference>
<reference evidence="7 8" key="1">
    <citation type="journal article" date="2016" name="Nat. Commun.">
        <title>Thousands of microbial genomes shed light on interconnected biogeochemical processes in an aquifer system.</title>
        <authorList>
            <person name="Anantharaman K."/>
            <person name="Brown C.T."/>
            <person name="Hug L.A."/>
            <person name="Sharon I."/>
            <person name="Castelle C.J."/>
            <person name="Probst A.J."/>
            <person name="Thomas B.C."/>
            <person name="Singh A."/>
            <person name="Wilkins M.J."/>
            <person name="Karaoz U."/>
            <person name="Brodie E.L."/>
            <person name="Williams K.H."/>
            <person name="Hubbard S.S."/>
            <person name="Banfield J.F."/>
        </authorList>
    </citation>
    <scope>NUCLEOTIDE SEQUENCE [LARGE SCALE GENOMIC DNA]</scope>
</reference>
<dbReference type="InterPro" id="IPR051533">
    <property type="entry name" value="WaaL-like"/>
</dbReference>
<feature type="transmembrane region" description="Helical" evidence="5">
    <location>
        <begin position="187"/>
        <end position="204"/>
    </location>
</feature>
<feature type="transmembrane region" description="Helical" evidence="5">
    <location>
        <begin position="12"/>
        <end position="29"/>
    </location>
</feature>
<evidence type="ECO:0000256" key="2">
    <source>
        <dbReference type="ARBA" id="ARBA00022692"/>
    </source>
</evidence>
<name>A0A1F7YVU2_9BACT</name>
<keyword evidence="4 5" id="KW-0472">Membrane</keyword>
<feature type="transmembrane region" description="Helical" evidence="5">
    <location>
        <begin position="216"/>
        <end position="236"/>
    </location>
</feature>
<feature type="transmembrane region" description="Helical" evidence="5">
    <location>
        <begin position="264"/>
        <end position="283"/>
    </location>
</feature>
<evidence type="ECO:0000256" key="4">
    <source>
        <dbReference type="ARBA" id="ARBA00023136"/>
    </source>
</evidence>
<dbReference type="Proteomes" id="UP000178870">
    <property type="component" value="Unassembled WGS sequence"/>
</dbReference>
<evidence type="ECO:0000313" key="8">
    <source>
        <dbReference type="Proteomes" id="UP000178870"/>
    </source>
</evidence>
<evidence type="ECO:0000259" key="6">
    <source>
        <dbReference type="Pfam" id="PF04932"/>
    </source>
</evidence>
<feature type="transmembrane region" description="Helical" evidence="5">
    <location>
        <begin position="359"/>
        <end position="378"/>
    </location>
</feature>
<organism evidence="7 8">
    <name type="scientific">Candidatus Woesebacteria bacterium RIFCSPHIGHO2_01_FULL_44_21</name>
    <dbReference type="NCBI Taxonomy" id="1802503"/>
    <lineage>
        <taxon>Bacteria</taxon>
        <taxon>Candidatus Woeseibacteriota</taxon>
    </lineage>
</organism>
<evidence type="ECO:0000256" key="3">
    <source>
        <dbReference type="ARBA" id="ARBA00022989"/>
    </source>
</evidence>
<comment type="subcellular location">
    <subcellularLocation>
        <location evidence="1">Membrane</location>
        <topology evidence="1">Multi-pass membrane protein</topology>
    </subcellularLocation>
</comment>
<keyword evidence="3 5" id="KW-1133">Transmembrane helix</keyword>
<keyword evidence="2 5" id="KW-0812">Transmembrane</keyword>
<feature type="transmembrane region" description="Helical" evidence="5">
    <location>
        <begin position="128"/>
        <end position="146"/>
    </location>
</feature>
<evidence type="ECO:0000313" key="7">
    <source>
        <dbReference type="EMBL" id="OGM31284.1"/>
    </source>
</evidence>
<dbReference type="PANTHER" id="PTHR37422">
    <property type="entry name" value="TEICHURONIC ACID BIOSYNTHESIS PROTEIN TUAE"/>
    <property type="match status" value="1"/>
</dbReference>
<feature type="domain" description="O-antigen ligase-related" evidence="6">
    <location>
        <begin position="230"/>
        <end position="365"/>
    </location>
</feature>
<evidence type="ECO:0000256" key="1">
    <source>
        <dbReference type="ARBA" id="ARBA00004141"/>
    </source>
</evidence>
<sequence length="440" mass="49420">MLARLKQYNHLLKYGVAAIILSVLLYPKFPFLRIPGISVSIRLEDLVVFGVFLFWLITSLNVKTFFKDKINLAILLFFGVGLVSVLAGIFLTDTVEPHIGLLHWGRRVEYLSIFFIGISAVKKKEDLYFYLKLLLIVVVLAFFYGLGQRYFKIPIITTQNQEYARGIALRWREGAHLVSTFAGHYDLASFLILLFPAIYLFLFSKTDTLRKLIPKTNIIIIRTILVSVTLMALWLLTQSASRISLVSYLGSSVLALILAGKKKFIPVIVLLSFVFASLSMNLVDRYLNFVDVYAAGEELPLETIAPEPVVEDRSTSIRLNVEWPRAIRALTKNPITGTGYSSITLATDNDYLRMLGETGLLGFGSFWLAFGLIILTIIKKFPKAEGPETLFIIGVFSAISGVLLNMVFIDLLEASKFAIAFWLILGFVVGLVKDYDKEIS</sequence>
<dbReference type="Pfam" id="PF04932">
    <property type="entry name" value="Wzy_C"/>
    <property type="match status" value="1"/>
</dbReference>
<dbReference type="AlphaFoldDB" id="A0A1F7YVU2"/>
<feature type="transmembrane region" description="Helical" evidence="5">
    <location>
        <begin position="41"/>
        <end position="60"/>
    </location>
</feature>
<feature type="transmembrane region" description="Helical" evidence="5">
    <location>
        <begin position="242"/>
        <end position="259"/>
    </location>
</feature>
<protein>
    <recommendedName>
        <fullName evidence="6">O-antigen ligase-related domain-containing protein</fullName>
    </recommendedName>
</protein>
<evidence type="ECO:0000256" key="5">
    <source>
        <dbReference type="SAM" id="Phobius"/>
    </source>
</evidence>
<dbReference type="GO" id="GO:0016020">
    <property type="term" value="C:membrane"/>
    <property type="evidence" value="ECO:0007669"/>
    <property type="project" value="UniProtKB-SubCell"/>
</dbReference>
<accession>A0A1F7YVU2</accession>
<feature type="transmembrane region" description="Helical" evidence="5">
    <location>
        <begin position="72"/>
        <end position="92"/>
    </location>
</feature>
<feature type="transmembrane region" description="Helical" evidence="5">
    <location>
        <begin position="390"/>
        <end position="408"/>
    </location>
</feature>
<gene>
    <name evidence="7" type="ORF">A2803_03770</name>
</gene>
<dbReference type="InterPro" id="IPR007016">
    <property type="entry name" value="O-antigen_ligase-rel_domated"/>
</dbReference>
<dbReference type="EMBL" id="MGGP01000028">
    <property type="protein sequence ID" value="OGM31284.1"/>
    <property type="molecule type" value="Genomic_DNA"/>
</dbReference>